<evidence type="ECO:0000256" key="1">
    <source>
        <dbReference type="ARBA" id="ARBA00007504"/>
    </source>
</evidence>
<evidence type="ECO:0000256" key="5">
    <source>
        <dbReference type="ARBA" id="ARBA00022801"/>
    </source>
</evidence>
<keyword evidence="11" id="KW-0413">Isomerase</keyword>
<evidence type="ECO:0000256" key="9">
    <source>
        <dbReference type="ARBA" id="ARBA00023172"/>
    </source>
</evidence>
<keyword evidence="4 15" id="KW-0227">DNA damage</keyword>
<keyword evidence="10 15" id="KW-0234">DNA repair</keyword>
<dbReference type="GO" id="GO:0005524">
    <property type="term" value="F:ATP binding"/>
    <property type="evidence" value="ECO:0007669"/>
    <property type="project" value="UniProtKB-KW"/>
</dbReference>
<dbReference type="Pfam" id="PF00270">
    <property type="entry name" value="DEAD"/>
    <property type="match status" value="1"/>
</dbReference>
<dbReference type="Gene3D" id="2.40.50.140">
    <property type="entry name" value="Nucleic acid-binding proteins"/>
    <property type="match status" value="1"/>
</dbReference>
<dbReference type="Gene3D" id="3.40.50.300">
    <property type="entry name" value="P-loop containing nucleotide triphosphate hydrolases"/>
    <property type="match status" value="2"/>
</dbReference>
<dbReference type="SUPFAM" id="SSF50249">
    <property type="entry name" value="Nucleic acid-binding proteins"/>
    <property type="match status" value="1"/>
</dbReference>
<keyword evidence="7 15" id="KW-0067">ATP-binding</keyword>
<dbReference type="InterPro" id="IPR027417">
    <property type="entry name" value="P-loop_NTPase"/>
</dbReference>
<comment type="caution">
    <text evidence="18">The sequence shown here is derived from an EMBL/GenBank/DDBJ whole genome shotgun (WGS) entry which is preliminary data.</text>
</comment>
<protein>
    <recommendedName>
        <fullName evidence="2 15">ATP-dependent DNA helicase RecG</fullName>
        <ecNumber evidence="13 15">5.6.2.4</ecNumber>
    </recommendedName>
</protein>
<evidence type="ECO:0000256" key="2">
    <source>
        <dbReference type="ARBA" id="ARBA00017846"/>
    </source>
</evidence>
<keyword evidence="5 15" id="KW-0378">Hydrolase</keyword>
<dbReference type="InterPro" id="IPR012340">
    <property type="entry name" value="NA-bd_OB-fold"/>
</dbReference>
<dbReference type="PROSITE" id="PS51192">
    <property type="entry name" value="HELICASE_ATP_BIND_1"/>
    <property type="match status" value="1"/>
</dbReference>
<evidence type="ECO:0000256" key="14">
    <source>
        <dbReference type="ARBA" id="ARBA00048988"/>
    </source>
</evidence>
<proteinExistence type="inferred from homology"/>
<dbReference type="GO" id="GO:0006310">
    <property type="term" value="P:DNA recombination"/>
    <property type="evidence" value="ECO:0007669"/>
    <property type="project" value="UniProtKB-UniRule"/>
</dbReference>
<dbReference type="InterPro" id="IPR001650">
    <property type="entry name" value="Helicase_C-like"/>
</dbReference>
<dbReference type="CDD" id="cd17992">
    <property type="entry name" value="DEXHc_RecG"/>
    <property type="match status" value="1"/>
</dbReference>
<organism evidence="18 19">
    <name type="scientific">Caloramator mitchellensis</name>
    <dbReference type="NCBI Taxonomy" id="908809"/>
    <lineage>
        <taxon>Bacteria</taxon>
        <taxon>Bacillati</taxon>
        <taxon>Bacillota</taxon>
        <taxon>Clostridia</taxon>
        <taxon>Eubacteriales</taxon>
        <taxon>Clostridiaceae</taxon>
        <taxon>Caloramator</taxon>
    </lineage>
</organism>
<reference evidence="18 19" key="1">
    <citation type="submission" date="2015-09" db="EMBL/GenBank/DDBJ databases">
        <title>Draft genome sequence of a Caloramator mitchellensis, a moderate thermophile from the Great Artesian Basin of Australia.</title>
        <authorList>
            <person name="Patel B.K."/>
        </authorList>
    </citation>
    <scope>NUCLEOTIDE SEQUENCE [LARGE SCALE GENOMIC DNA]</scope>
    <source>
        <strain evidence="18 19">VF08</strain>
    </source>
</reference>
<comment type="catalytic activity">
    <reaction evidence="14 15">
        <text>ATP + H2O = ADP + phosphate + H(+)</text>
        <dbReference type="Rhea" id="RHEA:13065"/>
        <dbReference type="ChEBI" id="CHEBI:15377"/>
        <dbReference type="ChEBI" id="CHEBI:15378"/>
        <dbReference type="ChEBI" id="CHEBI:30616"/>
        <dbReference type="ChEBI" id="CHEBI:43474"/>
        <dbReference type="ChEBI" id="CHEBI:456216"/>
        <dbReference type="EC" id="5.6.2.4"/>
    </reaction>
</comment>
<dbReference type="InterPro" id="IPR014001">
    <property type="entry name" value="Helicase_ATP-bd"/>
</dbReference>
<keyword evidence="9 15" id="KW-0233">DNA recombination</keyword>
<evidence type="ECO:0000259" key="17">
    <source>
        <dbReference type="PROSITE" id="PS51194"/>
    </source>
</evidence>
<sequence length="678" mass="77215">MDIQYLKGVGPKIASSLKSLGINTIKDALFYFPRDYEDRTNIKPINMLKEDDIATIVASVSIVYPSKKTRTGKTMNEVVFENETGYITGVWFNQPYIKNYLKVGDNVLLYGKISKFNGKTTIVDPQIEKDYEKTYGINPIYPLNKNVNQKLLRKVIKSALEHIDSEVEEILPLSILKLYNLLDIKTTIYNIHFPSNKEMLELARYRVKFEELLTIQLGLFYLKKTYSKNKTSYAMPVCKEMIDLKNKLPFELTEAQSKAIREILKDMKSDKPMNRLLQGDVGSGKTVISVIALFNAAMNGYQAAMMAPTEILAEQHYHTITNILKEWKIKIALLVGSTPKKEKDEILRKIANGEISIIVGTHAIIQDNVEFKNLALAITDEQHRFGVRQRANLVNKGHNPHVLVMTATPIPRTLALFMYGDMDISIINQLPPGRQKIETYFIRPNSKEKVYEFVKKELDNGRQAYVICPLVEESEKLEAESATEMAEFLKKNFLKEYNIGLLHGKMSAQEKDRAMLNFKENKTQVLVSTTVVEVGVNVPNASVMVIENADRFGLSQLHQLRGRVGRGSHKSYCFLIADAKSDESIERMKVMTKTTDGFEIAEFDLKLRGTGEFFGTKQHGLPELKVADIIHDIDILKQTREIAKELIENNKIEDNSYSNLRNKVYELTNIVDDSFALN</sequence>
<dbReference type="AlphaFoldDB" id="A0A0R3JV34"/>
<dbReference type="PATRIC" id="fig|908809.3.peg.1137"/>
<dbReference type="CDD" id="cd04488">
    <property type="entry name" value="RecG_wedge_OBF"/>
    <property type="match status" value="1"/>
</dbReference>
<keyword evidence="8" id="KW-0238">DNA-binding</keyword>
<dbReference type="PROSITE" id="PS51194">
    <property type="entry name" value="HELICASE_CTER"/>
    <property type="match status" value="1"/>
</dbReference>
<evidence type="ECO:0000259" key="16">
    <source>
        <dbReference type="PROSITE" id="PS51192"/>
    </source>
</evidence>
<gene>
    <name evidence="18" type="primary">recG</name>
    <name evidence="18" type="ORF">ABG79_01128</name>
</gene>
<dbReference type="RefSeq" id="WP_242859312.1">
    <property type="nucleotide sequence ID" value="NZ_LKHP01000005.1"/>
</dbReference>
<evidence type="ECO:0000256" key="10">
    <source>
        <dbReference type="ARBA" id="ARBA00023204"/>
    </source>
</evidence>
<dbReference type="InterPro" id="IPR004609">
    <property type="entry name" value="ATP-dep_DNA_helicase_RecG"/>
</dbReference>
<comment type="catalytic activity">
    <reaction evidence="12 15">
        <text>Couples ATP hydrolysis with the unwinding of duplex DNA by translocating in the 3'-5' direction.</text>
        <dbReference type="EC" id="5.6.2.4"/>
    </reaction>
</comment>
<evidence type="ECO:0000256" key="13">
    <source>
        <dbReference type="ARBA" id="ARBA00034808"/>
    </source>
</evidence>
<dbReference type="EMBL" id="LKHP01000005">
    <property type="protein sequence ID" value="KRQ86938.1"/>
    <property type="molecule type" value="Genomic_DNA"/>
</dbReference>
<evidence type="ECO:0000256" key="15">
    <source>
        <dbReference type="RuleBase" id="RU363016"/>
    </source>
</evidence>
<evidence type="ECO:0000256" key="3">
    <source>
        <dbReference type="ARBA" id="ARBA00022741"/>
    </source>
</evidence>
<evidence type="ECO:0000256" key="7">
    <source>
        <dbReference type="ARBA" id="ARBA00022840"/>
    </source>
</evidence>
<dbReference type="SMART" id="SM00487">
    <property type="entry name" value="DEXDc"/>
    <property type="match status" value="1"/>
</dbReference>
<dbReference type="InterPro" id="IPR033454">
    <property type="entry name" value="RecG_wedge"/>
</dbReference>
<dbReference type="STRING" id="908809.ABG79_01128"/>
<dbReference type="Pfam" id="PF17191">
    <property type="entry name" value="RecG_wedge"/>
    <property type="match status" value="1"/>
</dbReference>
<comment type="similarity">
    <text evidence="1 15">Belongs to the helicase family. RecG subfamily.</text>
</comment>
<dbReference type="SMART" id="SM00490">
    <property type="entry name" value="HELICc"/>
    <property type="match status" value="2"/>
</dbReference>
<keyword evidence="6 15" id="KW-0347">Helicase</keyword>
<dbReference type="NCBIfam" id="TIGR00643">
    <property type="entry name" value="recG"/>
    <property type="match status" value="1"/>
</dbReference>
<dbReference type="Pfam" id="PF19833">
    <property type="entry name" value="RecG_dom3_C"/>
    <property type="match status" value="1"/>
</dbReference>
<dbReference type="Pfam" id="PF00271">
    <property type="entry name" value="Helicase_C"/>
    <property type="match status" value="1"/>
</dbReference>
<dbReference type="GO" id="GO:0003677">
    <property type="term" value="F:DNA binding"/>
    <property type="evidence" value="ECO:0007669"/>
    <property type="project" value="UniProtKB-KW"/>
</dbReference>
<accession>A0A0R3JV34</accession>
<evidence type="ECO:0000256" key="6">
    <source>
        <dbReference type="ARBA" id="ARBA00022806"/>
    </source>
</evidence>
<dbReference type="EC" id="5.6.2.4" evidence="13 15"/>
<dbReference type="PANTHER" id="PTHR47964:SF1">
    <property type="entry name" value="ATP-DEPENDENT DNA HELICASE HOMOLOG RECG, CHLOROPLASTIC"/>
    <property type="match status" value="1"/>
</dbReference>
<evidence type="ECO:0000256" key="4">
    <source>
        <dbReference type="ARBA" id="ARBA00022763"/>
    </source>
</evidence>
<evidence type="ECO:0000256" key="11">
    <source>
        <dbReference type="ARBA" id="ARBA00023235"/>
    </source>
</evidence>
<feature type="domain" description="Helicase C-terminal" evidence="17">
    <location>
        <begin position="446"/>
        <end position="606"/>
    </location>
</feature>
<dbReference type="InterPro" id="IPR011545">
    <property type="entry name" value="DEAD/DEAH_box_helicase_dom"/>
</dbReference>
<dbReference type="SUPFAM" id="SSF52540">
    <property type="entry name" value="P-loop containing nucleoside triphosphate hydrolases"/>
    <property type="match status" value="2"/>
</dbReference>
<comment type="function">
    <text evidence="15">Plays a critical role in recombination and DNA repair. Helps process Holliday junction intermediates to mature products by catalyzing branch migration. Has replication fork regression activity, unwinds stalled or blocked replication forks to make a HJ that can be resolved. Has a DNA unwinding activity characteristic of a DNA helicase with 3'-5' polarity.</text>
</comment>
<dbReference type="InterPro" id="IPR047112">
    <property type="entry name" value="RecG/Mfd"/>
</dbReference>
<dbReference type="CDD" id="cd18811">
    <property type="entry name" value="SF2_C_RecG"/>
    <property type="match status" value="1"/>
</dbReference>
<keyword evidence="19" id="KW-1185">Reference proteome</keyword>
<dbReference type="GO" id="GO:0006281">
    <property type="term" value="P:DNA repair"/>
    <property type="evidence" value="ECO:0007669"/>
    <property type="project" value="UniProtKB-UniRule"/>
</dbReference>
<dbReference type="NCBIfam" id="NF008165">
    <property type="entry name" value="PRK10917.1-3"/>
    <property type="match status" value="1"/>
</dbReference>
<evidence type="ECO:0000256" key="12">
    <source>
        <dbReference type="ARBA" id="ARBA00034617"/>
    </source>
</evidence>
<dbReference type="PANTHER" id="PTHR47964">
    <property type="entry name" value="ATP-DEPENDENT DNA HELICASE HOMOLOG RECG, CHLOROPLASTIC"/>
    <property type="match status" value="1"/>
</dbReference>
<dbReference type="InterPro" id="IPR045562">
    <property type="entry name" value="RecG_dom3_C"/>
</dbReference>
<evidence type="ECO:0000256" key="8">
    <source>
        <dbReference type="ARBA" id="ARBA00023125"/>
    </source>
</evidence>
<evidence type="ECO:0000313" key="19">
    <source>
        <dbReference type="Proteomes" id="UP000052015"/>
    </source>
</evidence>
<keyword evidence="3 15" id="KW-0547">Nucleotide-binding</keyword>
<dbReference type="Proteomes" id="UP000052015">
    <property type="component" value="Unassembled WGS sequence"/>
</dbReference>
<dbReference type="GO" id="GO:0016887">
    <property type="term" value="F:ATP hydrolysis activity"/>
    <property type="evidence" value="ECO:0007669"/>
    <property type="project" value="RHEA"/>
</dbReference>
<feature type="domain" description="Helicase ATP-binding" evidence="16">
    <location>
        <begin position="266"/>
        <end position="427"/>
    </location>
</feature>
<evidence type="ECO:0000313" key="18">
    <source>
        <dbReference type="EMBL" id="KRQ86938.1"/>
    </source>
</evidence>
<dbReference type="GO" id="GO:0043138">
    <property type="term" value="F:3'-5' DNA helicase activity"/>
    <property type="evidence" value="ECO:0007669"/>
    <property type="project" value="UniProtKB-EC"/>
</dbReference>
<name>A0A0R3JV34_CALMK</name>
<dbReference type="NCBIfam" id="NF008168">
    <property type="entry name" value="PRK10917.2-2"/>
    <property type="match status" value="1"/>
</dbReference>